<dbReference type="PANTHER" id="PTHR31541">
    <property type="entry name" value="B3 DOMAIN PLANT PROTEIN-RELATED"/>
    <property type="match status" value="1"/>
</dbReference>
<evidence type="ECO:0000256" key="3">
    <source>
        <dbReference type="ARBA" id="ARBA00023125"/>
    </source>
</evidence>
<protein>
    <recommendedName>
        <fullName evidence="8">TF-B3 domain-containing protein</fullName>
    </recommendedName>
</protein>
<comment type="caution">
    <text evidence="6">The sequence shown here is derived from an EMBL/GenBank/DDBJ whole genome shotgun (WGS) entry which is preliminary data.</text>
</comment>
<dbReference type="SUPFAM" id="SSF101936">
    <property type="entry name" value="DNA-binding pseudobarrel domain"/>
    <property type="match status" value="1"/>
</dbReference>
<dbReference type="STRING" id="55188.A0A2H5QJV0"/>
<dbReference type="AlphaFoldDB" id="A0A2H5QJV0"/>
<reference evidence="6 7" key="1">
    <citation type="journal article" date="2017" name="Front. Genet.">
        <title>Draft sequencing of the heterozygous diploid genome of Satsuma (Citrus unshiu Marc.) using a hybrid assembly approach.</title>
        <authorList>
            <person name="Shimizu T."/>
            <person name="Tanizawa Y."/>
            <person name="Mochizuki T."/>
            <person name="Nagasaki H."/>
            <person name="Yoshioka T."/>
            <person name="Toyoda A."/>
            <person name="Fujiyama A."/>
            <person name="Kaminuma E."/>
            <person name="Nakamura Y."/>
        </authorList>
    </citation>
    <scope>NUCLEOTIDE SEQUENCE [LARGE SCALE GENOMIC DNA]</scope>
    <source>
        <strain evidence="7">cv. Miyagawa wase</strain>
    </source>
</reference>
<keyword evidence="2" id="KW-0805">Transcription regulation</keyword>
<keyword evidence="5" id="KW-0539">Nucleus</keyword>
<evidence type="ECO:0000256" key="2">
    <source>
        <dbReference type="ARBA" id="ARBA00023015"/>
    </source>
</evidence>
<evidence type="ECO:0000313" key="7">
    <source>
        <dbReference type="Proteomes" id="UP000236630"/>
    </source>
</evidence>
<keyword evidence="7" id="KW-1185">Reference proteome</keyword>
<proteinExistence type="predicted"/>
<dbReference type="EMBL" id="BDQV01000435">
    <property type="protein sequence ID" value="GAY64901.1"/>
    <property type="molecule type" value="Genomic_DNA"/>
</dbReference>
<evidence type="ECO:0000256" key="4">
    <source>
        <dbReference type="ARBA" id="ARBA00023163"/>
    </source>
</evidence>
<organism evidence="6 7">
    <name type="scientific">Citrus unshiu</name>
    <name type="common">Satsuma mandarin</name>
    <name type="synonym">Citrus nobilis var. unshiu</name>
    <dbReference type="NCBI Taxonomy" id="55188"/>
    <lineage>
        <taxon>Eukaryota</taxon>
        <taxon>Viridiplantae</taxon>
        <taxon>Streptophyta</taxon>
        <taxon>Embryophyta</taxon>
        <taxon>Tracheophyta</taxon>
        <taxon>Spermatophyta</taxon>
        <taxon>Magnoliopsida</taxon>
        <taxon>eudicotyledons</taxon>
        <taxon>Gunneridae</taxon>
        <taxon>Pentapetalae</taxon>
        <taxon>rosids</taxon>
        <taxon>malvids</taxon>
        <taxon>Sapindales</taxon>
        <taxon>Rutaceae</taxon>
        <taxon>Aurantioideae</taxon>
        <taxon>Citrus</taxon>
    </lineage>
</organism>
<dbReference type="GO" id="GO:0005634">
    <property type="term" value="C:nucleus"/>
    <property type="evidence" value="ECO:0007669"/>
    <property type="project" value="UniProtKB-SubCell"/>
</dbReference>
<sequence>MKMGEEGEKRLSFVTLRDFKERGIKIDRQWNCLEALAAVAILDYEKEKEERIKKNTVKSSNWDCRFGNFERGSSSRTCDTGKYPVRVSNKEESKKPIRISFSPVLDEDMDFKNVKKIDTAAATFGNESSSRNSDQRTPLPRVFDKQREKALKKPVTNSILDDLYSKQKSGFVTYSRNKLLGDGDDEEWAGEFMRRKKKSKRDNHGEQLGTSKSNYKKLKIGRQLIVLKERLDLPTEFRARIEQMNGSKIYLVIQKGLFYSDISDTHARLSIPVNQVVSTEFLTDDEKRGIEGCKINVKLIEPSLQVSELRFTKWKMPKGGGKYSYNYVLISGWKSVKNKNRLQEGDTVQVWSFRNPEEKLCLALVLVRRASELSCC</sequence>
<gene>
    <name evidence="6" type="ORF">CUMW_237120</name>
</gene>
<name>A0A2H5QJV0_CITUN</name>
<comment type="subcellular location">
    <subcellularLocation>
        <location evidence="1">Nucleus</location>
    </subcellularLocation>
</comment>
<accession>A0A2H5QJV0</accession>
<dbReference type="PANTHER" id="PTHR31541:SF25">
    <property type="entry name" value="GAMMA-GLIADIN B"/>
    <property type="match status" value="1"/>
</dbReference>
<dbReference type="GO" id="GO:0003677">
    <property type="term" value="F:DNA binding"/>
    <property type="evidence" value="ECO:0007669"/>
    <property type="project" value="UniProtKB-KW"/>
</dbReference>
<evidence type="ECO:0008006" key="8">
    <source>
        <dbReference type="Google" id="ProtNLM"/>
    </source>
</evidence>
<keyword evidence="3" id="KW-0238">DNA-binding</keyword>
<evidence type="ECO:0000313" key="6">
    <source>
        <dbReference type="EMBL" id="GAY64901.1"/>
    </source>
</evidence>
<evidence type="ECO:0000256" key="1">
    <source>
        <dbReference type="ARBA" id="ARBA00004123"/>
    </source>
</evidence>
<evidence type="ECO:0000256" key="5">
    <source>
        <dbReference type="ARBA" id="ARBA00023242"/>
    </source>
</evidence>
<keyword evidence="4" id="KW-0804">Transcription</keyword>
<dbReference type="InterPro" id="IPR015300">
    <property type="entry name" value="DNA-bd_pseudobarrel_sf"/>
</dbReference>
<dbReference type="InterPro" id="IPR005508">
    <property type="entry name" value="At2g31720-like"/>
</dbReference>
<dbReference type="Pfam" id="PF03754">
    <property type="entry name" value="At2g31720-like"/>
    <property type="match status" value="1"/>
</dbReference>
<dbReference type="Gene3D" id="2.40.330.10">
    <property type="entry name" value="DNA-binding pseudobarrel domain"/>
    <property type="match status" value="1"/>
</dbReference>
<dbReference type="Proteomes" id="UP000236630">
    <property type="component" value="Unassembled WGS sequence"/>
</dbReference>